<evidence type="ECO:0000256" key="1">
    <source>
        <dbReference type="SAM" id="MobiDB-lite"/>
    </source>
</evidence>
<reference evidence="2 3" key="1">
    <citation type="submission" date="2023-10" db="EMBL/GenBank/DDBJ databases">
        <title>Genomes of two closely related lineages of the louse Polyplax serrata with different host specificities.</title>
        <authorList>
            <person name="Martinu J."/>
            <person name="Tarabai H."/>
            <person name="Stefka J."/>
            <person name="Hypsa V."/>
        </authorList>
    </citation>
    <scope>NUCLEOTIDE SEQUENCE [LARGE SCALE GENOMIC DNA]</scope>
    <source>
        <strain evidence="2">HR10_N</strain>
    </source>
</reference>
<sequence length="64" mass="7208">MASFIFRDRKSVSAVCGGDPDDKKNLRTTRRRKLPIGSRTGGVDCGRPKKNQRAKRRKDDMTAT</sequence>
<evidence type="ECO:0000313" key="3">
    <source>
        <dbReference type="Proteomes" id="UP001372834"/>
    </source>
</evidence>
<comment type="caution">
    <text evidence="2">The sequence shown here is derived from an EMBL/GenBank/DDBJ whole genome shotgun (WGS) entry which is preliminary data.</text>
</comment>
<proteinExistence type="predicted"/>
<protein>
    <submittedName>
        <fullName evidence="2">Uncharacterized protein</fullName>
    </submittedName>
</protein>
<evidence type="ECO:0000313" key="2">
    <source>
        <dbReference type="EMBL" id="KAK6618755.1"/>
    </source>
</evidence>
<accession>A0AAN8S017</accession>
<dbReference type="EMBL" id="JAWJWE010000041">
    <property type="protein sequence ID" value="KAK6618755.1"/>
    <property type="molecule type" value="Genomic_DNA"/>
</dbReference>
<name>A0AAN8S017_POLSC</name>
<gene>
    <name evidence="2" type="ORF">RUM43_013146</name>
</gene>
<organism evidence="2 3">
    <name type="scientific">Polyplax serrata</name>
    <name type="common">Common mouse louse</name>
    <dbReference type="NCBI Taxonomy" id="468196"/>
    <lineage>
        <taxon>Eukaryota</taxon>
        <taxon>Metazoa</taxon>
        <taxon>Ecdysozoa</taxon>
        <taxon>Arthropoda</taxon>
        <taxon>Hexapoda</taxon>
        <taxon>Insecta</taxon>
        <taxon>Pterygota</taxon>
        <taxon>Neoptera</taxon>
        <taxon>Paraneoptera</taxon>
        <taxon>Psocodea</taxon>
        <taxon>Troctomorpha</taxon>
        <taxon>Phthiraptera</taxon>
        <taxon>Anoplura</taxon>
        <taxon>Polyplacidae</taxon>
        <taxon>Polyplax</taxon>
    </lineage>
</organism>
<dbReference type="Proteomes" id="UP001372834">
    <property type="component" value="Unassembled WGS sequence"/>
</dbReference>
<feature type="region of interest" description="Disordered" evidence="1">
    <location>
        <begin position="13"/>
        <end position="64"/>
    </location>
</feature>
<dbReference type="AlphaFoldDB" id="A0AAN8S017"/>